<evidence type="ECO:0000256" key="1">
    <source>
        <dbReference type="SAM" id="Phobius"/>
    </source>
</evidence>
<dbReference type="EMBL" id="AAWS01000104">
    <property type="protein sequence ID" value="EAY23870.1"/>
    <property type="molecule type" value="Genomic_DNA"/>
</dbReference>
<feature type="transmembrane region" description="Helical" evidence="1">
    <location>
        <begin position="5"/>
        <end position="23"/>
    </location>
</feature>
<proteinExistence type="predicted"/>
<dbReference type="RefSeq" id="WP_002706052.1">
    <property type="nucleotide sequence ID" value="NZ_AAWS01000104.1"/>
</dbReference>
<protein>
    <submittedName>
        <fullName evidence="2">Uncharacterized protein</fullName>
    </submittedName>
</protein>
<keyword evidence="1" id="KW-1133">Transmembrane helix</keyword>
<evidence type="ECO:0000313" key="3">
    <source>
        <dbReference type="Proteomes" id="UP000004095"/>
    </source>
</evidence>
<organism evidence="2 3">
    <name type="scientific">Microscilla marina ATCC 23134</name>
    <dbReference type="NCBI Taxonomy" id="313606"/>
    <lineage>
        <taxon>Bacteria</taxon>
        <taxon>Pseudomonadati</taxon>
        <taxon>Bacteroidota</taxon>
        <taxon>Cytophagia</taxon>
        <taxon>Cytophagales</taxon>
        <taxon>Microscillaceae</taxon>
        <taxon>Microscilla</taxon>
    </lineage>
</organism>
<keyword evidence="3" id="KW-1185">Reference proteome</keyword>
<evidence type="ECO:0000313" key="2">
    <source>
        <dbReference type="EMBL" id="EAY23870.1"/>
    </source>
</evidence>
<keyword evidence="1" id="KW-0812">Transmembrane</keyword>
<dbReference type="Proteomes" id="UP000004095">
    <property type="component" value="Unassembled WGS sequence"/>
</dbReference>
<dbReference type="AlphaFoldDB" id="A2A0H1"/>
<sequence length="137" mass="16570">MKQKIWLFLVVISLIYVGYYISVPHCDLTYYYSKDKRQVVTAVHYFHWLSPKEEKTFYTYGFYDKKEKPQSYVEVYRTYKVVIDWKKDHCVIRSSSSIRNVKNLPPKMKVDKSSPTKEMWKKMKNDKSGKYTYIYVG</sequence>
<keyword evidence="1" id="KW-0472">Membrane</keyword>
<name>A2A0H1_MICM2</name>
<comment type="caution">
    <text evidence="2">The sequence shown here is derived from an EMBL/GenBank/DDBJ whole genome shotgun (WGS) entry which is preliminary data.</text>
</comment>
<accession>A2A0H1</accession>
<gene>
    <name evidence="2" type="ORF">M23134_01284</name>
</gene>
<reference evidence="2 3" key="1">
    <citation type="submission" date="2007-01" db="EMBL/GenBank/DDBJ databases">
        <authorList>
            <person name="Haygood M."/>
            <person name="Podell S."/>
            <person name="Anderson C."/>
            <person name="Hopkinson B."/>
            <person name="Roe K."/>
            <person name="Barbeau K."/>
            <person name="Gaasterland T."/>
            <person name="Ferriera S."/>
            <person name="Johnson J."/>
            <person name="Kravitz S."/>
            <person name="Beeson K."/>
            <person name="Sutton G."/>
            <person name="Rogers Y.-H."/>
            <person name="Friedman R."/>
            <person name="Frazier M."/>
            <person name="Venter J.C."/>
        </authorList>
    </citation>
    <scope>NUCLEOTIDE SEQUENCE [LARGE SCALE GENOMIC DNA]</scope>
    <source>
        <strain evidence="2 3">ATCC 23134</strain>
    </source>
</reference>